<evidence type="ECO:0000313" key="4">
    <source>
        <dbReference type="EMBL" id="ALA66862.1"/>
    </source>
</evidence>
<keyword evidence="2" id="KW-0812">Transmembrane</keyword>
<dbReference type="PATRIC" id="fig|1408189.4.peg.585"/>
<dbReference type="OrthoDB" id="9779865at2"/>
<feature type="region of interest" description="Disordered" evidence="1">
    <location>
        <begin position="279"/>
        <end position="304"/>
    </location>
</feature>
<dbReference type="SUPFAM" id="SSF55486">
    <property type="entry name" value="Metalloproteases ('zincins'), catalytic domain"/>
    <property type="match status" value="1"/>
</dbReference>
<evidence type="ECO:0000256" key="2">
    <source>
        <dbReference type="SAM" id="Phobius"/>
    </source>
</evidence>
<dbReference type="InterPro" id="IPR022603">
    <property type="entry name" value="DUF3152"/>
</dbReference>
<dbReference type="Pfam" id="PF11350">
    <property type="entry name" value="DUF3152"/>
    <property type="match status" value="1"/>
</dbReference>
<keyword evidence="2" id="KW-1133">Transmembrane helix</keyword>
<evidence type="ECO:0000259" key="3">
    <source>
        <dbReference type="Pfam" id="PF11350"/>
    </source>
</evidence>
<evidence type="ECO:0000313" key="5">
    <source>
        <dbReference type="Proteomes" id="UP000058446"/>
    </source>
</evidence>
<feature type="domain" description="DUF3152" evidence="3">
    <location>
        <begin position="78"/>
        <end position="289"/>
    </location>
</feature>
<accession>A0A0K2GYJ6</accession>
<dbReference type="AlphaFoldDB" id="A0A0K2GYJ6"/>
<evidence type="ECO:0000256" key="1">
    <source>
        <dbReference type="SAM" id="MobiDB-lite"/>
    </source>
</evidence>
<organism evidence="4 5">
    <name type="scientific">Corynebacterium lactis RW2-5</name>
    <dbReference type="NCBI Taxonomy" id="1408189"/>
    <lineage>
        <taxon>Bacteria</taxon>
        <taxon>Bacillati</taxon>
        <taxon>Actinomycetota</taxon>
        <taxon>Actinomycetes</taxon>
        <taxon>Mycobacteriales</taxon>
        <taxon>Corynebacteriaceae</taxon>
        <taxon>Corynebacterium</taxon>
    </lineage>
</organism>
<dbReference type="Proteomes" id="UP000058446">
    <property type="component" value="Chromosome"/>
</dbReference>
<dbReference type="RefSeq" id="WP_053411614.1">
    <property type="nucleotide sequence ID" value="NZ_CP006841.1"/>
</dbReference>
<feature type="transmembrane region" description="Helical" evidence="2">
    <location>
        <begin position="16"/>
        <end position="37"/>
    </location>
</feature>
<protein>
    <submittedName>
        <fullName evidence="4">Membrane protein</fullName>
    </submittedName>
</protein>
<reference evidence="4 5" key="1">
    <citation type="submission" date="2013-10" db="EMBL/GenBank/DDBJ databases">
        <title>Complete genome sequence of Corynebacterium lactis DSM 45799(T), isolated from raw cow milk.</title>
        <authorList>
            <person name="Ruckert C."/>
            <person name="Albersmeier A."/>
            <person name="Lipski A."/>
            <person name="Kalinowski J."/>
        </authorList>
    </citation>
    <scope>NUCLEOTIDE SEQUENCE [LARGE SCALE GENOMIC DNA]</scope>
    <source>
        <strain evidence="4 5">RW2-5</strain>
    </source>
</reference>
<keyword evidence="2" id="KW-0472">Membrane</keyword>
<feature type="region of interest" description="Disordered" evidence="1">
    <location>
        <begin position="41"/>
        <end position="101"/>
    </location>
</feature>
<keyword evidence="5" id="KW-1185">Reference proteome</keyword>
<dbReference type="STRING" id="1408189.CLAC_02940"/>
<sequence>MQQEPFLVHIARQWGWRAYAIPVLVVLTAVILFDIFAPSQGSTQGQATMESSASEERSGEPGPIPAEKYNSSFEVGDLPPGPPFAEKSSGEFKEVSLPQPKVGKGSEKPVAYAVEVESTVDATLSGGGDAFAATVNAIFADPRGWTADERYSFEAVKKDRKPTMLIQLVATETAHQICGNTLGMETSCFISGQSDGEPGRVIVNNARWSRGTIAFQGDLGLYRQYLVNHEVGHGLGYASHEPCAVDGAMAPIMMQQTLSLSNDELHRIDPNEVYAPDGKKCAPNGWPYPMGPQDKQAAPTQEAR</sequence>
<proteinExistence type="predicted"/>
<dbReference type="EMBL" id="CP006841">
    <property type="protein sequence ID" value="ALA66862.1"/>
    <property type="molecule type" value="Genomic_DNA"/>
</dbReference>
<gene>
    <name evidence="4" type="ORF">CLAC_02940</name>
</gene>
<feature type="compositionally biased region" description="Polar residues" evidence="1">
    <location>
        <begin position="41"/>
        <end position="52"/>
    </location>
</feature>
<name>A0A0K2GYJ6_9CORY</name>
<dbReference type="KEGG" id="clw:CLAC_02940"/>